<dbReference type="Pfam" id="PF13649">
    <property type="entry name" value="Methyltransf_25"/>
    <property type="match status" value="1"/>
</dbReference>
<feature type="domain" description="Methyltransferase" evidence="1">
    <location>
        <begin position="39"/>
        <end position="132"/>
    </location>
</feature>
<dbReference type="SUPFAM" id="SSF53335">
    <property type="entry name" value="S-adenosyl-L-methionine-dependent methyltransferases"/>
    <property type="match status" value="1"/>
</dbReference>
<dbReference type="EMBL" id="CP022540">
    <property type="protein sequence ID" value="ASP21593.1"/>
    <property type="molecule type" value="Genomic_DNA"/>
</dbReference>
<organism evidence="2 3">
    <name type="scientific">Antarctobacter heliothermus</name>
    <dbReference type="NCBI Taxonomy" id="74033"/>
    <lineage>
        <taxon>Bacteria</taxon>
        <taxon>Pseudomonadati</taxon>
        <taxon>Pseudomonadota</taxon>
        <taxon>Alphaproteobacteria</taxon>
        <taxon>Rhodobacterales</taxon>
        <taxon>Roseobacteraceae</taxon>
        <taxon>Antarctobacter</taxon>
    </lineage>
</organism>
<evidence type="ECO:0000313" key="2">
    <source>
        <dbReference type="EMBL" id="ASP21593.1"/>
    </source>
</evidence>
<dbReference type="InterPro" id="IPR029063">
    <property type="entry name" value="SAM-dependent_MTases_sf"/>
</dbReference>
<dbReference type="Gene3D" id="3.40.50.150">
    <property type="entry name" value="Vaccinia Virus protein VP39"/>
    <property type="match status" value="1"/>
</dbReference>
<evidence type="ECO:0000259" key="1">
    <source>
        <dbReference type="Pfam" id="PF13649"/>
    </source>
</evidence>
<dbReference type="KEGG" id="aht:ANTHELSMS3_02940"/>
<dbReference type="InterPro" id="IPR041698">
    <property type="entry name" value="Methyltransf_25"/>
</dbReference>
<protein>
    <submittedName>
        <fullName evidence="2">Methyltransferase type 12</fullName>
    </submittedName>
</protein>
<name>A0A222E5W9_9RHOB</name>
<proteinExistence type="predicted"/>
<dbReference type="OrthoDB" id="9808480at2"/>
<gene>
    <name evidence="2" type="ORF">ANTHELSMS3_02940</name>
</gene>
<keyword evidence="3" id="KW-1185">Reference proteome</keyword>
<dbReference type="CDD" id="cd02440">
    <property type="entry name" value="AdoMet_MTases"/>
    <property type="match status" value="1"/>
</dbReference>
<accession>A0A222E5W9</accession>
<evidence type="ECO:0000313" key="3">
    <source>
        <dbReference type="Proteomes" id="UP000203589"/>
    </source>
</evidence>
<dbReference type="Proteomes" id="UP000203589">
    <property type="component" value="Chromosome"/>
</dbReference>
<dbReference type="RefSeq" id="WP_094035484.1">
    <property type="nucleotide sequence ID" value="NZ_CP022540.1"/>
</dbReference>
<keyword evidence="2" id="KW-0489">Methyltransferase</keyword>
<dbReference type="GO" id="GO:0032259">
    <property type="term" value="P:methylation"/>
    <property type="evidence" value="ECO:0007669"/>
    <property type="project" value="UniProtKB-KW"/>
</dbReference>
<keyword evidence="2" id="KW-0808">Transferase</keyword>
<dbReference type="AlphaFoldDB" id="A0A222E5W9"/>
<sequence>MDWRTFFEVHKDLPREGPGTSGDVIWATDLAGLAEGAVICDAAAGPGADVDALAQAVPGAQVLAFDKQTAFVAQMTARFSGAPNVAVQQADLAQIADLPQAPFDMIWCAGALYFLGLDQGLQIMRRALKAGGVLAFSEPCYFTETPGPEARAFWDGYPTRDRAGIAAAVTAAGFETLGARDVSDAGWEAYYQPMEARIAMLRAKGDQGLTEMLDMCAKEAQDWRAVRSQTGYLLSVARRLS</sequence>
<reference evidence="2 3" key="1">
    <citation type="submission" date="2017-07" db="EMBL/GenBank/DDBJ databases">
        <title>Genome Sequence of Antarctobacter heliothermus Strain SMS3 Isolated from a culture of the Diatom Skeletonema marinoi.</title>
        <authorList>
            <person name="Topel M."/>
            <person name="Pinder M.I.M."/>
            <person name="Johansson O.N."/>
            <person name="Kourtchenko O."/>
            <person name="Godhe A."/>
            <person name="Clarke A.K."/>
        </authorList>
    </citation>
    <scope>NUCLEOTIDE SEQUENCE [LARGE SCALE GENOMIC DNA]</scope>
    <source>
        <strain evidence="2 3">SMS3</strain>
    </source>
</reference>
<dbReference type="GO" id="GO:0008168">
    <property type="term" value="F:methyltransferase activity"/>
    <property type="evidence" value="ECO:0007669"/>
    <property type="project" value="UniProtKB-KW"/>
</dbReference>